<name>A0ABM7CRD5_9PSED</name>
<accession>A0ABM7CRD5</accession>
<evidence type="ECO:0000313" key="1">
    <source>
        <dbReference type="EMBL" id="AZL74022.1"/>
    </source>
</evidence>
<dbReference type="InterPro" id="IPR009091">
    <property type="entry name" value="RCC1/BLIP-II"/>
</dbReference>
<dbReference type="RefSeq" id="WP_125464123.1">
    <property type="nucleotide sequence ID" value="NZ_CP034337.1"/>
</dbReference>
<evidence type="ECO:0000313" key="2">
    <source>
        <dbReference type="Proteomes" id="UP000272622"/>
    </source>
</evidence>
<gene>
    <name evidence="1" type="ORF">EI693_13390</name>
</gene>
<dbReference type="EMBL" id="CP034337">
    <property type="protein sequence ID" value="AZL74022.1"/>
    <property type="molecule type" value="Genomic_DNA"/>
</dbReference>
<protein>
    <recommendedName>
        <fullName evidence="3">Alpha-tubulin suppressor</fullName>
    </recommendedName>
</protein>
<proteinExistence type="predicted"/>
<organism evidence="1 2">
    <name type="scientific">Pseudomonas oryziphila</name>
    <dbReference type="NCBI Taxonomy" id="2894079"/>
    <lineage>
        <taxon>Bacteria</taxon>
        <taxon>Pseudomonadati</taxon>
        <taxon>Pseudomonadota</taxon>
        <taxon>Gammaproteobacteria</taxon>
        <taxon>Pseudomonadales</taxon>
        <taxon>Pseudomonadaceae</taxon>
        <taxon>Pseudomonas</taxon>
    </lineage>
</organism>
<dbReference type="SUPFAM" id="SSF50985">
    <property type="entry name" value="RCC1/BLIP-II"/>
    <property type="match status" value="1"/>
</dbReference>
<dbReference type="Gene3D" id="2.130.10.30">
    <property type="entry name" value="Regulator of chromosome condensation 1/beta-lactamase-inhibitor protein II"/>
    <property type="match status" value="1"/>
</dbReference>
<reference evidence="1 2" key="1">
    <citation type="submission" date="2018-12" db="EMBL/GenBank/DDBJ databases">
        <authorList>
            <person name="Li S."/>
            <person name="Yang R."/>
            <person name="Chen G."/>
            <person name="Zou L."/>
            <person name="Zhang C."/>
            <person name="Chen Y."/>
            <person name="Liu Z."/>
            <person name="Li Y."/>
            <person name="Yan Y."/>
            <person name="Huang M."/>
            <person name="Chen T."/>
        </authorList>
    </citation>
    <scope>NUCLEOTIDE SEQUENCE [LARGE SCALE GENOMIC DNA]</scope>
    <source>
        <strain evidence="1 2">2014</strain>
    </source>
</reference>
<sequence length="649" mass="67137">MSLISISIDTDDKTLVVSDGKGTSGTGVTQQIAAVARTPPEPTARLILLGEPVAGAVLRAHVIRSPDAGSMVFEWLVDGDLVADGPSFYVGTQMAGKSVQCRAHNEDSGQPPTSLLSDVIAIQNHFQNISLVESQNSFINQFGCFSVNDGCDLGRSFIASARAGAWQDDPGQILVSGVEANGGKPPEHFARYLRLNGGGRVFSTEKDFAVLAGLLDSNRLLVWGTNIPNATSYPLTGIESVYSNRSAFAFIYRDAVRSGFAIGAIGNAAAGGSIPDAVQLAVALDPPRSIHVTDQAFAVLTRAGKVHAWGNANHGGTIGNDVKALLSPLTITTLISSASAFCAIDINGEIVTWGNAQGGGALPADVLGKLADDGGVETVVAAQSAFCAITRRSRKAFSWGLAAAGGTMQAPAADVATRGGIVLCKAAMQAFCIINGHGLAQAWGSASLGGKIDAQANSGINALEDDEQDGQSVLAEQIKSMFSVLGENNNAVNSDFQQGCSSYVTSQGVISIHNTDAGFCILSRDPEGRTRNIVSWGEASNVLSFSTRQILLASFIDRLRCSNGAYAAIVRQGDTGGCVVTWGRVSNDGGTVPADLKPQLDHGVVDVYPVTSVPGAVGGISGFVARCQDGRLVAWGTALPAGTLKASES</sequence>
<evidence type="ECO:0008006" key="3">
    <source>
        <dbReference type="Google" id="ProtNLM"/>
    </source>
</evidence>
<dbReference type="Proteomes" id="UP000272622">
    <property type="component" value="Chromosome"/>
</dbReference>
<keyword evidence="2" id="KW-1185">Reference proteome</keyword>